<name>A0A4Z2E153_9TELE</name>
<accession>A0A4Z2E153</accession>
<sequence>MLFVSLKFNTPFPFGVRRPRVSSATPPISRVLFRAGFPEASVLSIASRVDVAFREQCHIKADLERSEMRKSERWRQEEPADARRHTVTTRGSDGVRSEPRAIGSFSAF</sequence>
<evidence type="ECO:0000256" key="1">
    <source>
        <dbReference type="SAM" id="MobiDB-lite"/>
    </source>
</evidence>
<dbReference type="EMBL" id="SRLO01022179">
    <property type="protein sequence ID" value="TNN22493.1"/>
    <property type="molecule type" value="Genomic_DNA"/>
</dbReference>
<keyword evidence="3" id="KW-1185">Reference proteome</keyword>
<evidence type="ECO:0000313" key="2">
    <source>
        <dbReference type="EMBL" id="TNN22493.1"/>
    </source>
</evidence>
<feature type="compositionally biased region" description="Basic and acidic residues" evidence="1">
    <location>
        <begin position="68"/>
        <end position="84"/>
    </location>
</feature>
<reference evidence="2 3" key="1">
    <citation type="submission" date="2019-03" db="EMBL/GenBank/DDBJ databases">
        <title>First draft genome of Liparis tanakae, snailfish: a comprehensive survey of snailfish specific genes.</title>
        <authorList>
            <person name="Kim W."/>
            <person name="Song I."/>
            <person name="Jeong J.-H."/>
            <person name="Kim D."/>
            <person name="Kim S."/>
            <person name="Ryu S."/>
            <person name="Song J.Y."/>
            <person name="Lee S.K."/>
        </authorList>
    </citation>
    <scope>NUCLEOTIDE SEQUENCE [LARGE SCALE GENOMIC DNA]</scope>
    <source>
        <tissue evidence="2">Muscle</tissue>
    </source>
</reference>
<gene>
    <name evidence="2" type="ORF">EYF80_067393</name>
</gene>
<dbReference type="Proteomes" id="UP000314294">
    <property type="component" value="Unassembled WGS sequence"/>
</dbReference>
<evidence type="ECO:0000313" key="3">
    <source>
        <dbReference type="Proteomes" id="UP000314294"/>
    </source>
</evidence>
<dbReference type="AlphaFoldDB" id="A0A4Z2E153"/>
<proteinExistence type="predicted"/>
<organism evidence="2 3">
    <name type="scientific">Liparis tanakae</name>
    <name type="common">Tanaka's snailfish</name>
    <dbReference type="NCBI Taxonomy" id="230148"/>
    <lineage>
        <taxon>Eukaryota</taxon>
        <taxon>Metazoa</taxon>
        <taxon>Chordata</taxon>
        <taxon>Craniata</taxon>
        <taxon>Vertebrata</taxon>
        <taxon>Euteleostomi</taxon>
        <taxon>Actinopterygii</taxon>
        <taxon>Neopterygii</taxon>
        <taxon>Teleostei</taxon>
        <taxon>Neoteleostei</taxon>
        <taxon>Acanthomorphata</taxon>
        <taxon>Eupercaria</taxon>
        <taxon>Perciformes</taxon>
        <taxon>Cottioidei</taxon>
        <taxon>Cottales</taxon>
        <taxon>Liparidae</taxon>
        <taxon>Liparis</taxon>
    </lineage>
</organism>
<feature type="region of interest" description="Disordered" evidence="1">
    <location>
        <begin position="68"/>
        <end position="108"/>
    </location>
</feature>
<comment type="caution">
    <text evidence="2">The sequence shown here is derived from an EMBL/GenBank/DDBJ whole genome shotgun (WGS) entry which is preliminary data.</text>
</comment>
<protein>
    <submittedName>
        <fullName evidence="2">Uncharacterized protein</fullName>
    </submittedName>
</protein>